<name>A0A6P8ASH6_PYRGI</name>
<reference evidence="3" key="1">
    <citation type="journal article" date="2019" name="Mol. Biol. Evol.">
        <title>Blast fungal genomes show frequent chromosomal changes, gene gains and losses, and effector gene turnover.</title>
        <authorList>
            <person name="Gomez Luciano L.B."/>
            <person name="Jason Tsai I."/>
            <person name="Chuma I."/>
            <person name="Tosa Y."/>
            <person name="Chen Y.H."/>
            <person name="Li J.Y."/>
            <person name="Li M.Y."/>
            <person name="Jade Lu M.Y."/>
            <person name="Nakayashiki H."/>
            <person name="Li W.H."/>
        </authorList>
    </citation>
    <scope>NUCLEOTIDE SEQUENCE</scope>
    <source>
        <strain evidence="3">NI907</strain>
    </source>
</reference>
<reference evidence="3" key="2">
    <citation type="submission" date="2019-10" db="EMBL/GenBank/DDBJ databases">
        <authorList>
            <consortium name="NCBI Genome Project"/>
        </authorList>
    </citation>
    <scope>NUCLEOTIDE SEQUENCE</scope>
    <source>
        <strain evidence="3">NI907</strain>
    </source>
</reference>
<evidence type="ECO:0000313" key="2">
    <source>
        <dbReference type="Proteomes" id="UP000515153"/>
    </source>
</evidence>
<keyword evidence="2" id="KW-1185">Reference proteome</keyword>
<accession>A0A6P8ASH6</accession>
<evidence type="ECO:0000256" key="1">
    <source>
        <dbReference type="SAM" id="MobiDB-lite"/>
    </source>
</evidence>
<feature type="region of interest" description="Disordered" evidence="1">
    <location>
        <begin position="132"/>
        <end position="169"/>
    </location>
</feature>
<gene>
    <name evidence="3" type="ORF">PgNI_09281</name>
</gene>
<sequence>MKTAVGWLRQQVVPEPPIVTQRITQTYPPILSQPKNLLDDQLCPPLQLWIRVVSADLRQVRSWAPDHPVNMALTMLWGRHTSLETLQKALLVEKFFAGVGENAKWRLYLAMSRIALQAYVRHSRPLRLSTTKQQLTHLAEGKETPPTAGEEKDDGVHATPVEAATDKRI</sequence>
<dbReference type="AlphaFoldDB" id="A0A6P8ASH6"/>
<reference evidence="3" key="3">
    <citation type="submission" date="2025-08" db="UniProtKB">
        <authorList>
            <consortium name="RefSeq"/>
        </authorList>
    </citation>
    <scope>IDENTIFICATION</scope>
    <source>
        <strain evidence="3">NI907</strain>
    </source>
</reference>
<dbReference type="KEGG" id="pgri:PgNI_09281"/>
<dbReference type="GeneID" id="41964176"/>
<organism evidence="2 3">
    <name type="scientific">Pyricularia grisea</name>
    <name type="common">Crabgrass-specific blast fungus</name>
    <name type="synonym">Magnaporthe grisea</name>
    <dbReference type="NCBI Taxonomy" id="148305"/>
    <lineage>
        <taxon>Eukaryota</taxon>
        <taxon>Fungi</taxon>
        <taxon>Dikarya</taxon>
        <taxon>Ascomycota</taxon>
        <taxon>Pezizomycotina</taxon>
        <taxon>Sordariomycetes</taxon>
        <taxon>Sordariomycetidae</taxon>
        <taxon>Magnaporthales</taxon>
        <taxon>Pyriculariaceae</taxon>
        <taxon>Pyricularia</taxon>
    </lineage>
</organism>
<dbReference type="Proteomes" id="UP000515153">
    <property type="component" value="Unplaced"/>
</dbReference>
<proteinExistence type="predicted"/>
<protein>
    <submittedName>
        <fullName evidence="3">Uncharacterized protein</fullName>
    </submittedName>
</protein>
<dbReference type="OrthoDB" id="5231876at2759"/>
<evidence type="ECO:0000313" key="3">
    <source>
        <dbReference type="RefSeq" id="XP_030977839.1"/>
    </source>
</evidence>
<dbReference type="RefSeq" id="XP_030977839.1">
    <property type="nucleotide sequence ID" value="XM_031129268.1"/>
</dbReference>